<evidence type="ECO:0000313" key="2">
    <source>
        <dbReference type="EMBL" id="PSH68582.1"/>
    </source>
</evidence>
<dbReference type="AlphaFoldDB" id="A0A2P7BQ72"/>
<proteinExistence type="predicted"/>
<keyword evidence="3" id="KW-1185">Reference proteome</keyword>
<dbReference type="EMBL" id="PGGO01000008">
    <property type="protein sequence ID" value="PSH68582.1"/>
    <property type="molecule type" value="Genomic_DNA"/>
</dbReference>
<sequence>MRIGFRKRVRLSRNLSISVGKTLIPSMTVGRKVRLSINKRGVFFGATLGFGFFLIQQLFKWRKR</sequence>
<keyword evidence="1" id="KW-0472">Membrane</keyword>
<protein>
    <submittedName>
        <fullName evidence="2">Uncharacterized protein</fullName>
    </submittedName>
</protein>
<keyword evidence="1" id="KW-1133">Transmembrane helix</keyword>
<accession>A0A2P7BQ72</accession>
<gene>
    <name evidence="2" type="ORF">CU102_12520</name>
</gene>
<dbReference type="Proteomes" id="UP000241444">
    <property type="component" value="Unassembled WGS sequence"/>
</dbReference>
<comment type="caution">
    <text evidence="2">The sequence shown here is derived from an EMBL/GenBank/DDBJ whole genome shotgun (WGS) entry which is preliminary data.</text>
</comment>
<evidence type="ECO:0000313" key="3">
    <source>
        <dbReference type="Proteomes" id="UP000241444"/>
    </source>
</evidence>
<name>A0A2P7BQ72_9HYPH</name>
<dbReference type="RefSeq" id="WP_106711439.1">
    <property type="nucleotide sequence ID" value="NZ_PGGO01000008.1"/>
</dbReference>
<organism evidence="2 3">
    <name type="scientific">Phyllobacterium brassicacearum</name>
    <dbReference type="NCBI Taxonomy" id="314235"/>
    <lineage>
        <taxon>Bacteria</taxon>
        <taxon>Pseudomonadati</taxon>
        <taxon>Pseudomonadota</taxon>
        <taxon>Alphaproteobacteria</taxon>
        <taxon>Hyphomicrobiales</taxon>
        <taxon>Phyllobacteriaceae</taxon>
        <taxon>Phyllobacterium</taxon>
    </lineage>
</organism>
<keyword evidence="1" id="KW-0812">Transmembrane</keyword>
<reference evidence="3" key="1">
    <citation type="submission" date="2017-11" db="EMBL/GenBank/DDBJ databases">
        <authorList>
            <person name="Kuznetsova I."/>
            <person name="Sazanova A."/>
            <person name="Chirak E."/>
            <person name="Safronova V."/>
            <person name="Willems A."/>
        </authorList>
    </citation>
    <scope>NUCLEOTIDE SEQUENCE [LARGE SCALE GENOMIC DNA]</scope>
    <source>
        <strain evidence="3">STM 196</strain>
    </source>
</reference>
<feature type="transmembrane region" description="Helical" evidence="1">
    <location>
        <begin position="41"/>
        <end position="59"/>
    </location>
</feature>
<evidence type="ECO:0000256" key="1">
    <source>
        <dbReference type="SAM" id="Phobius"/>
    </source>
</evidence>